<keyword evidence="1" id="KW-0812">Transmembrane</keyword>
<dbReference type="KEGG" id="lhb:D1010_09595"/>
<accession>A0A5P8M6B9</accession>
<proteinExistence type="predicted"/>
<reference evidence="2 3" key="1">
    <citation type="submission" date="2019-10" db="EMBL/GenBank/DDBJ databases">
        <title>The completed genome of Lactobacillus harbinensis M1.</title>
        <authorList>
            <person name="Zheng Y."/>
        </authorList>
    </citation>
    <scope>NUCLEOTIDE SEQUENCE [LARGE SCALE GENOMIC DNA]</scope>
    <source>
        <strain evidence="2 3">M1</strain>
    </source>
</reference>
<dbReference type="AlphaFoldDB" id="A0A5P8M6B9"/>
<evidence type="ECO:0000313" key="2">
    <source>
        <dbReference type="EMBL" id="QFR23641.1"/>
    </source>
</evidence>
<dbReference type="EMBL" id="CP045143">
    <property type="protein sequence ID" value="QFR23641.1"/>
    <property type="molecule type" value="Genomic_DNA"/>
</dbReference>
<feature type="transmembrane region" description="Helical" evidence="1">
    <location>
        <begin position="55"/>
        <end position="76"/>
    </location>
</feature>
<evidence type="ECO:0000256" key="1">
    <source>
        <dbReference type="SAM" id="Phobius"/>
    </source>
</evidence>
<gene>
    <name evidence="2" type="ORF">D1010_09595</name>
</gene>
<evidence type="ECO:0000313" key="3">
    <source>
        <dbReference type="Proteomes" id="UP000326779"/>
    </source>
</evidence>
<dbReference type="Proteomes" id="UP000326779">
    <property type="component" value="Chromosome"/>
</dbReference>
<keyword evidence="1" id="KW-1133">Transmembrane helix</keyword>
<protein>
    <submittedName>
        <fullName evidence="2">Uncharacterized protein</fullName>
    </submittedName>
</protein>
<sequence>MADQQDRTQLDKYTNVKIPSGIKVGIRLYFIDLIDVMIIGGTMVLLSQIQQQLALPIWAIVLMYISGFSLSLFAVLKMPYNPLELNWKVVLYAALYRRDRFYPLNGQTSRNDRKGRDV</sequence>
<organism evidence="2 3">
    <name type="scientific">Schleiferilactobacillus harbinensis</name>
    <dbReference type="NCBI Taxonomy" id="304207"/>
    <lineage>
        <taxon>Bacteria</taxon>
        <taxon>Bacillati</taxon>
        <taxon>Bacillota</taxon>
        <taxon>Bacilli</taxon>
        <taxon>Lactobacillales</taxon>
        <taxon>Lactobacillaceae</taxon>
        <taxon>Schleiferilactobacillus</taxon>
    </lineage>
</organism>
<keyword evidence="1" id="KW-0472">Membrane</keyword>
<dbReference type="RefSeq" id="WP_152260843.1">
    <property type="nucleotide sequence ID" value="NZ_CP045143.1"/>
</dbReference>
<name>A0A5P8M6B9_9LACO</name>
<feature type="transmembrane region" description="Helical" evidence="1">
    <location>
        <begin position="28"/>
        <end position="49"/>
    </location>
</feature>